<keyword evidence="2" id="KW-1185">Reference proteome</keyword>
<dbReference type="Pfam" id="PF11017">
    <property type="entry name" value="DUF2855"/>
    <property type="match status" value="1"/>
</dbReference>
<accession>A0A3D8R4K6</accession>
<proteinExistence type="predicted"/>
<dbReference type="InterPro" id="IPR021276">
    <property type="entry name" value="DUF2855"/>
</dbReference>
<evidence type="ECO:0000313" key="1">
    <source>
        <dbReference type="EMBL" id="RDW68898.1"/>
    </source>
</evidence>
<comment type="caution">
    <text evidence="1">The sequence shown here is derived from an EMBL/GenBank/DDBJ whole genome shotgun (WGS) entry which is preliminary data.</text>
</comment>
<gene>
    <name evidence="1" type="ORF">DSM5745_08658</name>
</gene>
<organism evidence="1 2">
    <name type="scientific">Aspergillus mulundensis</name>
    <dbReference type="NCBI Taxonomy" id="1810919"/>
    <lineage>
        <taxon>Eukaryota</taxon>
        <taxon>Fungi</taxon>
        <taxon>Dikarya</taxon>
        <taxon>Ascomycota</taxon>
        <taxon>Pezizomycotina</taxon>
        <taxon>Eurotiomycetes</taxon>
        <taxon>Eurotiomycetidae</taxon>
        <taxon>Eurotiales</taxon>
        <taxon>Aspergillaceae</taxon>
        <taxon>Aspergillus</taxon>
        <taxon>Aspergillus subgen. Nidulantes</taxon>
    </lineage>
</organism>
<evidence type="ECO:0000313" key="2">
    <source>
        <dbReference type="Proteomes" id="UP000256690"/>
    </source>
</evidence>
<dbReference type="RefSeq" id="XP_026600687.1">
    <property type="nucleotide sequence ID" value="XM_026750674.1"/>
</dbReference>
<dbReference type="GeneID" id="38119028"/>
<sequence length="425" mass="46153">MSIHLISKANIAEHLTIDVPPSDSPLKPSSVRIRSSLLSLTSNNLSYALLGTYMHWWDTCPVPLTLPPPYNNPSDYGIVPAWGLATVLDSTIPSLTPGTILWGFWPTGSHAFDLTLTPAELPGHYKEVSAHRKDVLPLYNRYRVFDTQGNDLSTFGWDAAVGTIFVAGYLLAEYMFTPDPASHPAIHPSEPGALEWKASDADLSKSIFVSLGASTKTARSTAFNFFARSPGTEPLGLLQFTSSVDALSEAAAKGSPNFAVGTLPYSDVELAGKWIAGLELETKIERVVVADFGSRDGVLVGVVEDIRGNERLKGVEVVVLAVGGQQKVYSFDEIMAEQAMLASLNRVQMNTSPAYEEAIKLVGAEEFYRGVQERWNSWLENREAAAPDLRLVWGGGVAGEEGIEGCWGKLCGSKVRPEEAHVFRI</sequence>
<name>A0A3D8R4K6_9EURO</name>
<reference evidence="1 2" key="1">
    <citation type="journal article" date="2018" name="IMA Fungus">
        <title>IMA Genome-F 9: Draft genome sequence of Annulohypoxylon stygium, Aspergillus mulundensis, Berkeleyomyces basicola (syn. Thielaviopsis basicola), Ceratocystis smalleyi, two Cercospora beticola strains, Coleophoma cylindrospora, Fusarium fracticaudum, Phialophora cf. hyalina, and Morchella septimelata.</title>
        <authorList>
            <person name="Wingfield B.D."/>
            <person name="Bills G.F."/>
            <person name="Dong Y."/>
            <person name="Huang W."/>
            <person name="Nel W.J."/>
            <person name="Swalarsk-Parry B.S."/>
            <person name="Vaghefi N."/>
            <person name="Wilken P.M."/>
            <person name="An Z."/>
            <person name="de Beer Z.W."/>
            <person name="De Vos L."/>
            <person name="Chen L."/>
            <person name="Duong T.A."/>
            <person name="Gao Y."/>
            <person name="Hammerbacher A."/>
            <person name="Kikkert J.R."/>
            <person name="Li Y."/>
            <person name="Li H."/>
            <person name="Li K."/>
            <person name="Li Q."/>
            <person name="Liu X."/>
            <person name="Ma X."/>
            <person name="Naidoo K."/>
            <person name="Pethybridge S.J."/>
            <person name="Sun J."/>
            <person name="Steenkamp E.T."/>
            <person name="van der Nest M.A."/>
            <person name="van Wyk S."/>
            <person name="Wingfield M.J."/>
            <person name="Xiong C."/>
            <person name="Yue Q."/>
            <person name="Zhang X."/>
        </authorList>
    </citation>
    <scope>NUCLEOTIDE SEQUENCE [LARGE SCALE GENOMIC DNA]</scope>
    <source>
        <strain evidence="1 2">DSM 5745</strain>
    </source>
</reference>
<dbReference type="OrthoDB" id="192702at2759"/>
<dbReference type="Proteomes" id="UP000256690">
    <property type="component" value="Unassembled WGS sequence"/>
</dbReference>
<dbReference type="EMBL" id="PVWQ01000011">
    <property type="protein sequence ID" value="RDW68898.1"/>
    <property type="molecule type" value="Genomic_DNA"/>
</dbReference>
<dbReference type="STRING" id="1810919.A0A3D8R4K6"/>
<protein>
    <submittedName>
        <fullName evidence="1">Uncharacterized protein</fullName>
    </submittedName>
</protein>
<dbReference type="AlphaFoldDB" id="A0A3D8R4K6"/>